<proteinExistence type="predicted"/>
<comment type="caution">
    <text evidence="2">The sequence shown here is derived from an EMBL/GenBank/DDBJ whole genome shotgun (WGS) entry which is preliminary data.</text>
</comment>
<dbReference type="Proteomes" id="UP001162164">
    <property type="component" value="Unassembled WGS sequence"/>
</dbReference>
<feature type="compositionally biased region" description="Polar residues" evidence="1">
    <location>
        <begin position="117"/>
        <end position="129"/>
    </location>
</feature>
<gene>
    <name evidence="2" type="ORF">NQ317_018564</name>
</gene>
<sequence>MAVELSKEQLTFLEECNLEFSERFTDADLEYKKVYDLGIPPPPIVYPWWTPGRGRNFNRNRAGSSRYNNYNTERNNYQGNHRTTGVDSWHDSRRGLDNLYDDGEHRHYNDHYRNRGRNPNQESSRNIDSSRQHYRPY</sequence>
<evidence type="ECO:0000256" key="1">
    <source>
        <dbReference type="SAM" id="MobiDB-lite"/>
    </source>
</evidence>
<accession>A0ABQ9JYS9</accession>
<dbReference type="EMBL" id="JAPWTJ010000119">
    <property type="protein sequence ID" value="KAJ8982523.1"/>
    <property type="molecule type" value="Genomic_DNA"/>
</dbReference>
<evidence type="ECO:0000313" key="2">
    <source>
        <dbReference type="EMBL" id="KAJ8982523.1"/>
    </source>
</evidence>
<protein>
    <submittedName>
        <fullName evidence="2">Uncharacterized protein</fullName>
    </submittedName>
</protein>
<feature type="compositionally biased region" description="Low complexity" evidence="1">
    <location>
        <begin position="59"/>
        <end position="80"/>
    </location>
</feature>
<feature type="compositionally biased region" description="Basic and acidic residues" evidence="1">
    <location>
        <begin position="88"/>
        <end position="113"/>
    </location>
</feature>
<keyword evidence="3" id="KW-1185">Reference proteome</keyword>
<name>A0ABQ9JYS9_9CUCU</name>
<reference evidence="2" key="1">
    <citation type="journal article" date="2023" name="Insect Mol. Biol.">
        <title>Genome sequencing provides insights into the evolution of gene families encoding plant cell wall-degrading enzymes in longhorned beetles.</title>
        <authorList>
            <person name="Shin N.R."/>
            <person name="Okamura Y."/>
            <person name="Kirsch R."/>
            <person name="Pauchet Y."/>
        </authorList>
    </citation>
    <scope>NUCLEOTIDE SEQUENCE</scope>
    <source>
        <strain evidence="2">MMC_N1</strain>
    </source>
</reference>
<dbReference type="InterPro" id="IPR028271">
    <property type="entry name" value="RAMAC"/>
</dbReference>
<feature type="region of interest" description="Disordered" evidence="1">
    <location>
        <begin position="59"/>
        <end position="137"/>
    </location>
</feature>
<dbReference type="Pfam" id="PF15320">
    <property type="entry name" value="RAM"/>
    <property type="match status" value="1"/>
</dbReference>
<organism evidence="2 3">
    <name type="scientific">Molorchus minor</name>
    <dbReference type="NCBI Taxonomy" id="1323400"/>
    <lineage>
        <taxon>Eukaryota</taxon>
        <taxon>Metazoa</taxon>
        <taxon>Ecdysozoa</taxon>
        <taxon>Arthropoda</taxon>
        <taxon>Hexapoda</taxon>
        <taxon>Insecta</taxon>
        <taxon>Pterygota</taxon>
        <taxon>Neoptera</taxon>
        <taxon>Endopterygota</taxon>
        <taxon>Coleoptera</taxon>
        <taxon>Polyphaga</taxon>
        <taxon>Cucujiformia</taxon>
        <taxon>Chrysomeloidea</taxon>
        <taxon>Cerambycidae</taxon>
        <taxon>Lamiinae</taxon>
        <taxon>Monochamini</taxon>
        <taxon>Molorchus</taxon>
    </lineage>
</organism>
<evidence type="ECO:0000313" key="3">
    <source>
        <dbReference type="Proteomes" id="UP001162164"/>
    </source>
</evidence>